<evidence type="ECO:0000313" key="3">
    <source>
        <dbReference type="EMBL" id="RXR20409.1"/>
    </source>
</evidence>
<evidence type="ECO:0000259" key="2">
    <source>
        <dbReference type="Pfam" id="PF13568"/>
    </source>
</evidence>
<feature type="domain" description="Outer membrane protein beta-barrel" evidence="2">
    <location>
        <begin position="19"/>
        <end position="168"/>
    </location>
</feature>
<dbReference type="OrthoDB" id="947434at2"/>
<keyword evidence="1" id="KW-0732">Signal</keyword>
<reference evidence="4" key="1">
    <citation type="submission" date="2019-01" db="EMBL/GenBank/DDBJ databases">
        <title>Cytophagaceae bacterium strain CAR-16.</title>
        <authorList>
            <person name="Chen W.-M."/>
        </authorList>
    </citation>
    <scope>NUCLEOTIDE SEQUENCE [LARGE SCALE GENOMIC DNA]</scope>
    <source>
        <strain evidence="4">LLJ-11</strain>
    </source>
</reference>
<feature type="signal peptide" evidence="1">
    <location>
        <begin position="1"/>
        <end position="19"/>
    </location>
</feature>
<dbReference type="InterPro" id="IPR011250">
    <property type="entry name" value="OMP/PagP_B-barrel"/>
</dbReference>
<protein>
    <submittedName>
        <fullName evidence="3">PorT family protein</fullName>
    </submittedName>
</protein>
<feature type="chain" id="PRO_5020843251" evidence="1">
    <location>
        <begin position="20"/>
        <end position="194"/>
    </location>
</feature>
<dbReference type="RefSeq" id="WP_129433089.1">
    <property type="nucleotide sequence ID" value="NZ_SBKO01000001.1"/>
</dbReference>
<dbReference type="Proteomes" id="UP000290283">
    <property type="component" value="Unassembled WGS sequence"/>
</dbReference>
<sequence length="194" mass="21153">MRKIKYSILFLLTAFLCEAQSVKFGVKGGVNYSDPSVVNSKADAKLGYHGGVMSEIKFTKFAIQPELTYSVLGAEFNGNVIKSDANVGYLSLPVFVKVYVLDKISIEAGPQISYAIAKDTQTSFSGNNLGEILQVNDFDYGISAGASLHLTSNYVIQLRGVYGFNEITKTTGIPEVDSFEVKNRALQLSVGYMF</sequence>
<dbReference type="Pfam" id="PF13568">
    <property type="entry name" value="OMP_b-brl_2"/>
    <property type="match status" value="1"/>
</dbReference>
<evidence type="ECO:0000256" key="1">
    <source>
        <dbReference type="SAM" id="SignalP"/>
    </source>
</evidence>
<comment type="caution">
    <text evidence="3">The sequence shown here is derived from an EMBL/GenBank/DDBJ whole genome shotgun (WGS) entry which is preliminary data.</text>
</comment>
<dbReference type="SUPFAM" id="SSF56925">
    <property type="entry name" value="OMPA-like"/>
    <property type="match status" value="1"/>
</dbReference>
<accession>A0A4Q1K768</accession>
<proteinExistence type="predicted"/>
<gene>
    <name evidence="3" type="ORF">EQG63_00300</name>
</gene>
<organism evidence="3 4">
    <name type="scientific">Flavobacterium amnicola</name>
    <dbReference type="NCBI Taxonomy" id="2506422"/>
    <lineage>
        <taxon>Bacteria</taxon>
        <taxon>Pseudomonadati</taxon>
        <taxon>Bacteroidota</taxon>
        <taxon>Flavobacteriia</taxon>
        <taxon>Flavobacteriales</taxon>
        <taxon>Flavobacteriaceae</taxon>
        <taxon>Flavobacterium</taxon>
    </lineage>
</organism>
<dbReference type="InterPro" id="IPR025665">
    <property type="entry name" value="Beta-barrel_OMP_2"/>
</dbReference>
<name>A0A4Q1K768_9FLAO</name>
<dbReference type="EMBL" id="SBKO01000001">
    <property type="protein sequence ID" value="RXR20409.1"/>
    <property type="molecule type" value="Genomic_DNA"/>
</dbReference>
<dbReference type="AlphaFoldDB" id="A0A4Q1K768"/>
<evidence type="ECO:0000313" key="4">
    <source>
        <dbReference type="Proteomes" id="UP000290283"/>
    </source>
</evidence>
<keyword evidence="4" id="KW-1185">Reference proteome</keyword>